<feature type="region of interest" description="Disordered" evidence="1">
    <location>
        <begin position="63"/>
        <end position="94"/>
    </location>
</feature>
<comment type="caution">
    <text evidence="2">The sequence shown here is derived from an EMBL/GenBank/DDBJ whole genome shotgun (WGS) entry which is preliminary data.</text>
</comment>
<evidence type="ECO:0000313" key="3">
    <source>
        <dbReference type="Proteomes" id="UP000238196"/>
    </source>
</evidence>
<gene>
    <name evidence="2" type="ORF">C4K68_10115</name>
</gene>
<protein>
    <submittedName>
        <fullName evidence="2">Uncharacterized protein</fullName>
    </submittedName>
</protein>
<evidence type="ECO:0000313" key="2">
    <source>
        <dbReference type="EMBL" id="PPC77438.1"/>
    </source>
</evidence>
<reference evidence="2 3" key="1">
    <citation type="submission" date="2018-02" db="EMBL/GenBank/DDBJ databases">
        <title>novel marine gammaproteobacteria from coastal saline agro ecosystem.</title>
        <authorList>
            <person name="Krishnan R."/>
            <person name="Ramesh Kumar N."/>
        </authorList>
    </citation>
    <scope>NUCLEOTIDE SEQUENCE [LARGE SCALE GENOMIC DNA]</scope>
    <source>
        <strain evidence="2 3">228</strain>
    </source>
</reference>
<dbReference type="Proteomes" id="UP000238196">
    <property type="component" value="Unassembled WGS sequence"/>
</dbReference>
<dbReference type="AlphaFoldDB" id="A0A2S5KRQ1"/>
<organism evidence="2 3">
    <name type="scientific">Proteobacteria bacterium 228</name>
    <dbReference type="NCBI Taxonomy" id="2083153"/>
    <lineage>
        <taxon>Bacteria</taxon>
        <taxon>Pseudomonadati</taxon>
        <taxon>Pseudomonadota</taxon>
    </lineage>
</organism>
<name>A0A2S5KRQ1_9PROT</name>
<accession>A0A2S5KRQ1</accession>
<evidence type="ECO:0000256" key="1">
    <source>
        <dbReference type="SAM" id="MobiDB-lite"/>
    </source>
</evidence>
<dbReference type="EMBL" id="PRLP01000033">
    <property type="protein sequence ID" value="PPC77438.1"/>
    <property type="molecule type" value="Genomic_DNA"/>
</dbReference>
<sequence>MLTVVIERSFSSGYDKVMYNIIHIMCYQYAGAADDPPSARAACGDGCLWRWLFVVRATEDQHRKEQQRTAQKGTTKKGAGQQVDAAGRGGVTVI</sequence>
<proteinExistence type="predicted"/>